<keyword evidence="7" id="KW-1185">Reference proteome</keyword>
<evidence type="ECO:0000256" key="3">
    <source>
        <dbReference type="PROSITE-ProRule" id="PRU00169"/>
    </source>
</evidence>
<feature type="domain" description="Response regulatory" evidence="5">
    <location>
        <begin position="12"/>
        <end position="128"/>
    </location>
</feature>
<evidence type="ECO:0000259" key="4">
    <source>
        <dbReference type="PROSITE" id="PS50043"/>
    </source>
</evidence>
<dbReference type="CDD" id="cd06170">
    <property type="entry name" value="LuxR_C_like"/>
    <property type="match status" value="1"/>
</dbReference>
<dbReference type="SUPFAM" id="SSF52172">
    <property type="entry name" value="CheY-like"/>
    <property type="match status" value="1"/>
</dbReference>
<dbReference type="Pfam" id="PF00072">
    <property type="entry name" value="Response_reg"/>
    <property type="match status" value="1"/>
</dbReference>
<dbReference type="PRINTS" id="PR00038">
    <property type="entry name" value="HTHLUXR"/>
</dbReference>
<organism evidence="6 7">
    <name type="scientific">Sphingobacterium oryzagri</name>
    <dbReference type="NCBI Taxonomy" id="3025669"/>
    <lineage>
        <taxon>Bacteria</taxon>
        <taxon>Pseudomonadati</taxon>
        <taxon>Bacteroidota</taxon>
        <taxon>Sphingobacteriia</taxon>
        <taxon>Sphingobacteriales</taxon>
        <taxon>Sphingobacteriaceae</taxon>
        <taxon>Sphingobacterium</taxon>
    </lineage>
</organism>
<dbReference type="InterPro" id="IPR058245">
    <property type="entry name" value="NreC/VraR/RcsB-like_REC"/>
</dbReference>
<reference evidence="6 7" key="1">
    <citation type="submission" date="2023-02" db="EMBL/GenBank/DDBJ databases">
        <title>Genome sequence of Sphingobacterium sp. KACC 22765.</title>
        <authorList>
            <person name="Kim S."/>
            <person name="Heo J."/>
            <person name="Kwon S.-W."/>
        </authorList>
    </citation>
    <scope>NUCLEOTIDE SEQUENCE [LARGE SCALE GENOMIC DNA]</scope>
    <source>
        <strain evidence="6 7">KACC 22765</strain>
    </source>
</reference>
<dbReference type="RefSeq" id="WP_274267060.1">
    <property type="nucleotide sequence ID" value="NZ_CP117880.1"/>
</dbReference>
<feature type="domain" description="HTH luxR-type" evidence="4">
    <location>
        <begin position="154"/>
        <end position="216"/>
    </location>
</feature>
<sequence length="216" mass="24620">MHDLDQPTTTYRLALIEDNLQLRMLLQRYFGSSKYFNVVRSADSYEAFVASWGEQQIDLVLCDIELPGKSGIEATWHIKKRAPQTDVVIFTVLEQRDAVFQALCAGASGYLVKGRPMDEIEDRLLDVMRGGSVMSPQVARLVFSHFSPPTSEDAHQPTVQLTPREIEIVNVLRQGLSYKQIAESLFVSVDTVKYHTRNIYQKLHVSSRTELILKYK</sequence>
<evidence type="ECO:0000256" key="2">
    <source>
        <dbReference type="ARBA" id="ARBA00023125"/>
    </source>
</evidence>
<keyword evidence="2" id="KW-0238">DNA-binding</keyword>
<dbReference type="InterPro" id="IPR016032">
    <property type="entry name" value="Sig_transdc_resp-reg_C-effctor"/>
</dbReference>
<keyword evidence="1 3" id="KW-0597">Phosphoprotein</keyword>
<evidence type="ECO:0000256" key="1">
    <source>
        <dbReference type="ARBA" id="ARBA00022553"/>
    </source>
</evidence>
<accession>A0ABY7WFN1</accession>
<evidence type="ECO:0000313" key="7">
    <source>
        <dbReference type="Proteomes" id="UP001221558"/>
    </source>
</evidence>
<dbReference type="EMBL" id="CP117880">
    <property type="protein sequence ID" value="WDF68327.1"/>
    <property type="molecule type" value="Genomic_DNA"/>
</dbReference>
<dbReference type="InterPro" id="IPR001789">
    <property type="entry name" value="Sig_transdc_resp-reg_receiver"/>
</dbReference>
<dbReference type="SMART" id="SM00448">
    <property type="entry name" value="REC"/>
    <property type="match status" value="1"/>
</dbReference>
<dbReference type="Gene3D" id="3.40.50.2300">
    <property type="match status" value="1"/>
</dbReference>
<dbReference type="CDD" id="cd17535">
    <property type="entry name" value="REC_NarL-like"/>
    <property type="match status" value="1"/>
</dbReference>
<evidence type="ECO:0000313" key="6">
    <source>
        <dbReference type="EMBL" id="WDF68327.1"/>
    </source>
</evidence>
<dbReference type="PANTHER" id="PTHR43214:SF43">
    <property type="entry name" value="TWO-COMPONENT RESPONSE REGULATOR"/>
    <property type="match status" value="1"/>
</dbReference>
<dbReference type="Pfam" id="PF00196">
    <property type="entry name" value="GerE"/>
    <property type="match status" value="1"/>
</dbReference>
<dbReference type="Proteomes" id="UP001221558">
    <property type="component" value="Chromosome"/>
</dbReference>
<dbReference type="PANTHER" id="PTHR43214">
    <property type="entry name" value="TWO-COMPONENT RESPONSE REGULATOR"/>
    <property type="match status" value="1"/>
</dbReference>
<gene>
    <name evidence="6" type="ORF">PQ465_18795</name>
</gene>
<dbReference type="InterPro" id="IPR039420">
    <property type="entry name" value="WalR-like"/>
</dbReference>
<protein>
    <submittedName>
        <fullName evidence="6">Response regulator transcription factor</fullName>
    </submittedName>
</protein>
<feature type="modified residue" description="4-aspartylphosphate" evidence="3">
    <location>
        <position position="63"/>
    </location>
</feature>
<name>A0ABY7WFN1_9SPHI</name>
<dbReference type="PROSITE" id="PS50043">
    <property type="entry name" value="HTH_LUXR_2"/>
    <property type="match status" value="1"/>
</dbReference>
<evidence type="ECO:0000259" key="5">
    <source>
        <dbReference type="PROSITE" id="PS50110"/>
    </source>
</evidence>
<proteinExistence type="predicted"/>
<dbReference type="InterPro" id="IPR011006">
    <property type="entry name" value="CheY-like_superfamily"/>
</dbReference>
<dbReference type="PROSITE" id="PS00622">
    <property type="entry name" value="HTH_LUXR_1"/>
    <property type="match status" value="1"/>
</dbReference>
<dbReference type="SUPFAM" id="SSF46894">
    <property type="entry name" value="C-terminal effector domain of the bipartite response regulators"/>
    <property type="match status" value="1"/>
</dbReference>
<dbReference type="SMART" id="SM00421">
    <property type="entry name" value="HTH_LUXR"/>
    <property type="match status" value="1"/>
</dbReference>
<dbReference type="InterPro" id="IPR000792">
    <property type="entry name" value="Tscrpt_reg_LuxR_C"/>
</dbReference>
<dbReference type="PROSITE" id="PS50110">
    <property type="entry name" value="RESPONSE_REGULATORY"/>
    <property type="match status" value="1"/>
</dbReference>